<name>A0A6A6TY02_9PEZI</name>
<dbReference type="Proteomes" id="UP000799302">
    <property type="component" value="Unassembled WGS sequence"/>
</dbReference>
<keyword evidence="2" id="KW-1185">Reference proteome</keyword>
<protein>
    <submittedName>
        <fullName evidence="1">Uncharacterized protein</fullName>
    </submittedName>
</protein>
<organism evidence="1 2">
    <name type="scientific">Microthyrium microscopicum</name>
    <dbReference type="NCBI Taxonomy" id="703497"/>
    <lineage>
        <taxon>Eukaryota</taxon>
        <taxon>Fungi</taxon>
        <taxon>Dikarya</taxon>
        <taxon>Ascomycota</taxon>
        <taxon>Pezizomycotina</taxon>
        <taxon>Dothideomycetes</taxon>
        <taxon>Dothideomycetes incertae sedis</taxon>
        <taxon>Microthyriales</taxon>
        <taxon>Microthyriaceae</taxon>
        <taxon>Microthyrium</taxon>
    </lineage>
</organism>
<evidence type="ECO:0000313" key="2">
    <source>
        <dbReference type="Proteomes" id="UP000799302"/>
    </source>
</evidence>
<proteinExistence type="predicted"/>
<sequence>MEAGPRATHLEPFIFLHEALLPYNDTLEHFSLKTTPSYNAFFLASWDLISDFTKLPRLRYLEFDAHVLRTQKGEQDEVPPSGIPSSLAKILPASIEDVRMLAYNSKFQILHAMLRSLPHRRARYPNLRTFEIAMNGVSSIHTLSRSFESEERLITLQAALEDFGIQLAFQRIVFERNMLHIRRWEY</sequence>
<evidence type="ECO:0000313" key="1">
    <source>
        <dbReference type="EMBL" id="KAF2663728.1"/>
    </source>
</evidence>
<accession>A0A6A6TY02</accession>
<reference evidence="1" key="1">
    <citation type="journal article" date="2020" name="Stud. Mycol.">
        <title>101 Dothideomycetes genomes: a test case for predicting lifestyles and emergence of pathogens.</title>
        <authorList>
            <person name="Haridas S."/>
            <person name="Albert R."/>
            <person name="Binder M."/>
            <person name="Bloem J."/>
            <person name="Labutti K."/>
            <person name="Salamov A."/>
            <person name="Andreopoulos B."/>
            <person name="Baker S."/>
            <person name="Barry K."/>
            <person name="Bills G."/>
            <person name="Bluhm B."/>
            <person name="Cannon C."/>
            <person name="Castanera R."/>
            <person name="Culley D."/>
            <person name="Daum C."/>
            <person name="Ezra D."/>
            <person name="Gonzalez J."/>
            <person name="Henrissat B."/>
            <person name="Kuo A."/>
            <person name="Liang C."/>
            <person name="Lipzen A."/>
            <person name="Lutzoni F."/>
            <person name="Magnuson J."/>
            <person name="Mondo S."/>
            <person name="Nolan M."/>
            <person name="Ohm R."/>
            <person name="Pangilinan J."/>
            <person name="Park H.-J."/>
            <person name="Ramirez L."/>
            <person name="Alfaro M."/>
            <person name="Sun H."/>
            <person name="Tritt A."/>
            <person name="Yoshinaga Y."/>
            <person name="Zwiers L.-H."/>
            <person name="Turgeon B."/>
            <person name="Goodwin S."/>
            <person name="Spatafora J."/>
            <person name="Crous P."/>
            <person name="Grigoriev I."/>
        </authorList>
    </citation>
    <scope>NUCLEOTIDE SEQUENCE</scope>
    <source>
        <strain evidence="1">CBS 115976</strain>
    </source>
</reference>
<gene>
    <name evidence="1" type="ORF">BT63DRAFT_418637</name>
</gene>
<dbReference type="EMBL" id="MU004244">
    <property type="protein sequence ID" value="KAF2663728.1"/>
    <property type="molecule type" value="Genomic_DNA"/>
</dbReference>
<dbReference type="AlphaFoldDB" id="A0A6A6TY02"/>